<accession>A0ABU3GWU5</accession>
<protein>
    <recommendedName>
        <fullName evidence="2">Putative auto-transporter adhesin head GIN domain-containing protein</fullName>
    </recommendedName>
</protein>
<reference evidence="4" key="1">
    <citation type="submission" date="2023-07" db="EMBL/GenBank/DDBJ databases">
        <title>Functional and genomic diversity of the sorghum phyllosphere microbiome.</title>
        <authorList>
            <person name="Shade A."/>
        </authorList>
    </citation>
    <scope>NUCLEOTIDE SEQUENCE [LARGE SCALE GENOMIC DNA]</scope>
    <source>
        <strain evidence="4">SORGH_AS_0422</strain>
    </source>
</reference>
<keyword evidence="1" id="KW-0732">Signal</keyword>
<evidence type="ECO:0000313" key="4">
    <source>
        <dbReference type="Proteomes" id="UP001258315"/>
    </source>
</evidence>
<evidence type="ECO:0000256" key="1">
    <source>
        <dbReference type="SAM" id="SignalP"/>
    </source>
</evidence>
<dbReference type="Gene3D" id="2.160.20.120">
    <property type="match status" value="1"/>
</dbReference>
<feature type="domain" description="Putative auto-transporter adhesin head GIN" evidence="2">
    <location>
        <begin position="43"/>
        <end position="226"/>
    </location>
</feature>
<dbReference type="RefSeq" id="WP_311951559.1">
    <property type="nucleotide sequence ID" value="NZ_JAVLVU010000001.1"/>
</dbReference>
<feature type="signal peptide" evidence="1">
    <location>
        <begin position="1"/>
        <end position="22"/>
    </location>
</feature>
<dbReference type="PANTHER" id="PTHR39200">
    <property type="entry name" value="HYPOTHETICAL EXPORTED PROTEIN"/>
    <property type="match status" value="1"/>
</dbReference>
<dbReference type="EMBL" id="JAVLVU010000001">
    <property type="protein sequence ID" value="MDT3404223.1"/>
    <property type="molecule type" value="Genomic_DNA"/>
</dbReference>
<dbReference type="PANTHER" id="PTHR39200:SF1">
    <property type="entry name" value="AUTO-TRANSPORTER ADHESIN HEAD GIN DOMAIN-CONTAINING PROTEIN-RELATED"/>
    <property type="match status" value="1"/>
</dbReference>
<dbReference type="Proteomes" id="UP001258315">
    <property type="component" value="Unassembled WGS sequence"/>
</dbReference>
<keyword evidence="4" id="KW-1185">Reference proteome</keyword>
<gene>
    <name evidence="3" type="ORF">QE417_003295</name>
</gene>
<dbReference type="Pfam" id="PF10988">
    <property type="entry name" value="DUF2807"/>
    <property type="match status" value="1"/>
</dbReference>
<evidence type="ECO:0000259" key="2">
    <source>
        <dbReference type="Pfam" id="PF10988"/>
    </source>
</evidence>
<organism evidence="3 4">
    <name type="scientific">Mucilaginibacter terrae</name>
    <dbReference type="NCBI Taxonomy" id="1955052"/>
    <lineage>
        <taxon>Bacteria</taxon>
        <taxon>Pseudomonadati</taxon>
        <taxon>Bacteroidota</taxon>
        <taxon>Sphingobacteriia</taxon>
        <taxon>Sphingobacteriales</taxon>
        <taxon>Sphingobacteriaceae</taxon>
        <taxon>Mucilaginibacter</taxon>
    </lineage>
</organism>
<sequence>MKTIATILLATALVAGATQTFAKPAITVKAYHTDEQDRKLSGFSSVSVSGSFDVYLTQGSIESVKVEADADEIDKIVTEVDNGVLKIYTKRTTGLTWNWGGNKKRIVRVVAKDLHKIGLSGSGDVFFTDGFRTQDMVVSLSGSGDIKGKLDVKKLDVSIVGSGDISLSGRAETSAVKVSGSGDYKGSSLTTVSTSVRVVGSGDASVNVSGKLDASVAGSGDIRYTGGVKQISTSKAGSGDIHKF</sequence>
<evidence type="ECO:0000313" key="3">
    <source>
        <dbReference type="EMBL" id="MDT3404223.1"/>
    </source>
</evidence>
<name>A0ABU3GWU5_9SPHI</name>
<proteinExistence type="predicted"/>
<feature type="chain" id="PRO_5046589832" description="Putative auto-transporter adhesin head GIN domain-containing protein" evidence="1">
    <location>
        <begin position="23"/>
        <end position="244"/>
    </location>
</feature>
<dbReference type="InterPro" id="IPR021255">
    <property type="entry name" value="DUF2807"/>
</dbReference>
<comment type="caution">
    <text evidence="3">The sequence shown here is derived from an EMBL/GenBank/DDBJ whole genome shotgun (WGS) entry which is preliminary data.</text>
</comment>